<sequence length="84" mass="9097">MSQNNALYNSVAPLPLRNVAALATLIERARTRAHSLPGMATFYGPSGFGKTTAALFSTNKFRAVTVQVKSTWTAKHLCKSILTE</sequence>
<dbReference type="EMBL" id="APKE01000060">
    <property type="protein sequence ID" value="KAF0674421.1"/>
    <property type="molecule type" value="Genomic_DNA"/>
</dbReference>
<evidence type="ECO:0000313" key="2">
    <source>
        <dbReference type="Proteomes" id="UP000698242"/>
    </source>
</evidence>
<gene>
    <name evidence="1" type="ORF">PMES_03275</name>
</gene>
<dbReference type="GO" id="GO:0004386">
    <property type="term" value="F:helicase activity"/>
    <property type="evidence" value="ECO:0007669"/>
    <property type="project" value="UniProtKB-KW"/>
</dbReference>
<keyword evidence="1" id="KW-0547">Nucleotide-binding</keyword>
<accession>A0A921NN22</accession>
<evidence type="ECO:0000313" key="1">
    <source>
        <dbReference type="EMBL" id="KAF0674421.1"/>
    </source>
</evidence>
<reference evidence="1" key="1">
    <citation type="submission" date="2013-03" db="EMBL/GenBank/DDBJ databases">
        <title>Genome Sequence of the Profundibacterium mesophilum strain KAUST100406-0324T from Red Sea, a novel genus in the family Rhodobacteraceae.</title>
        <authorList>
            <person name="Essack M."/>
            <person name="Alam I."/>
            <person name="Lafi F."/>
            <person name="Alawi W."/>
            <person name="Kamanu F."/>
            <person name="Al-Suwailem A."/>
            <person name="Lee O.O."/>
            <person name="Xu Y."/>
            <person name="Bajic V."/>
            <person name="Qian P.-Y."/>
            <person name="Archer J."/>
        </authorList>
    </citation>
    <scope>NUCLEOTIDE SEQUENCE</scope>
    <source>
        <strain evidence="1">KAUST100406-0324</strain>
    </source>
</reference>
<organism evidence="1 2">
    <name type="scientific">Profundibacterium mesophilum KAUST100406-0324</name>
    <dbReference type="NCBI Taxonomy" id="1037889"/>
    <lineage>
        <taxon>Bacteria</taxon>
        <taxon>Pseudomonadati</taxon>
        <taxon>Pseudomonadota</taxon>
        <taxon>Alphaproteobacteria</taxon>
        <taxon>Rhodobacterales</taxon>
        <taxon>Roseobacteraceae</taxon>
        <taxon>Profundibacterium</taxon>
    </lineage>
</organism>
<feature type="non-terminal residue" evidence="1">
    <location>
        <position position="84"/>
    </location>
</feature>
<proteinExistence type="predicted"/>
<keyword evidence="2" id="KW-1185">Reference proteome</keyword>
<protein>
    <submittedName>
        <fullName evidence="1">Holliday junction ATP-dependent DNA helicase RuvB</fullName>
    </submittedName>
</protein>
<keyword evidence="1" id="KW-0347">Helicase</keyword>
<name>A0A921NN22_9RHOB</name>
<dbReference type="Proteomes" id="UP000698242">
    <property type="component" value="Unassembled WGS sequence"/>
</dbReference>
<comment type="caution">
    <text evidence="1">The sequence shown here is derived from an EMBL/GenBank/DDBJ whole genome shotgun (WGS) entry which is preliminary data.</text>
</comment>
<keyword evidence="1" id="KW-0378">Hydrolase</keyword>
<keyword evidence="1" id="KW-0067">ATP-binding</keyword>
<dbReference type="AlphaFoldDB" id="A0A921NN22"/>